<reference evidence="2" key="1">
    <citation type="submission" date="2016-11" db="EMBL/GenBank/DDBJ databases">
        <title>Complete Genome Sequence of alachlor-degrading Sphingomonas sp. strain JJ-A5.</title>
        <authorList>
            <person name="Lee H."/>
            <person name="Ka J.-O."/>
        </authorList>
    </citation>
    <scope>NUCLEOTIDE SEQUENCE [LARGE SCALE GENOMIC DNA]</scope>
    <source>
        <strain evidence="2">JJ-A5</strain>
    </source>
</reference>
<dbReference type="Proteomes" id="UP000182063">
    <property type="component" value="Chromosome"/>
</dbReference>
<organism evidence="1 2">
    <name type="scientific">Tardibacter chloracetimidivorans</name>
    <dbReference type="NCBI Taxonomy" id="1921510"/>
    <lineage>
        <taxon>Bacteria</taxon>
        <taxon>Pseudomonadati</taxon>
        <taxon>Pseudomonadota</taxon>
        <taxon>Alphaproteobacteria</taxon>
        <taxon>Sphingomonadales</taxon>
        <taxon>Sphingomonadaceae</taxon>
        <taxon>Tardibacter</taxon>
    </lineage>
</organism>
<sequence>MHEKSIGKTGRKTGVPSGWNYKEYAVEVAEAEKQARKMFNIMADEGLVPDDQMAQAALLEALTIMKNKATSTAHKLSASRLVLDYTRAKPASKSDVTIHKAESLLEALAAQEADGPEDS</sequence>
<dbReference type="KEGG" id="sphj:BSL82_03390"/>
<dbReference type="EMBL" id="CP018221">
    <property type="protein sequence ID" value="API58461.1"/>
    <property type="molecule type" value="Genomic_DNA"/>
</dbReference>
<accession>A0A1L3ZS47</accession>
<keyword evidence="2" id="KW-1185">Reference proteome</keyword>
<dbReference type="STRING" id="1921510.BSL82_03390"/>
<dbReference type="AlphaFoldDB" id="A0A1L3ZS47"/>
<gene>
    <name evidence="1" type="ORF">BSL82_03390</name>
</gene>
<name>A0A1L3ZS47_9SPHN</name>
<proteinExistence type="predicted"/>
<evidence type="ECO:0000313" key="2">
    <source>
        <dbReference type="Proteomes" id="UP000182063"/>
    </source>
</evidence>
<protein>
    <submittedName>
        <fullName evidence="1">Uncharacterized protein</fullName>
    </submittedName>
</protein>
<evidence type="ECO:0000313" key="1">
    <source>
        <dbReference type="EMBL" id="API58461.1"/>
    </source>
</evidence>